<evidence type="ECO:0000256" key="1">
    <source>
        <dbReference type="SAM" id="MobiDB-lite"/>
    </source>
</evidence>
<gene>
    <name evidence="2" type="ORF">PCAR00345_LOCUS40983</name>
</gene>
<feature type="region of interest" description="Disordered" evidence="1">
    <location>
        <begin position="1"/>
        <end position="35"/>
    </location>
</feature>
<sequence>MLVRIEKTASAPTHRSSQRKRSRGHAEDRCEGDSPIDPFRAHQWVGPIAFAAHALLPRLLRQRQCPDDPSVVTPDRGDDQVSNTFRSGKLRKLQVPVQLLLCLSADAPEERDALHDPAPKHDSLRRDHQDKIRTESAKVMRSCVPNRMRIGQLAQPVGTGQPSTLCQRNRAAKVLRAQASKAVEWIGALELHGSIVWMLRNANVTSFRVHKPVHWKIVDDKPDADARPDRDISA</sequence>
<reference evidence="2" key="1">
    <citation type="submission" date="2021-01" db="EMBL/GenBank/DDBJ databases">
        <authorList>
            <person name="Corre E."/>
            <person name="Pelletier E."/>
            <person name="Niang G."/>
            <person name="Scheremetjew M."/>
            <person name="Finn R."/>
            <person name="Kale V."/>
            <person name="Holt S."/>
            <person name="Cochrane G."/>
            <person name="Meng A."/>
            <person name="Brown T."/>
            <person name="Cohen L."/>
        </authorList>
    </citation>
    <scope>NUCLEOTIDE SEQUENCE</scope>
    <source>
        <strain evidence="2">CCMP645</strain>
    </source>
</reference>
<organism evidence="2">
    <name type="scientific">Chrysotila carterae</name>
    <name type="common">Marine alga</name>
    <name type="synonym">Syracosphaera carterae</name>
    <dbReference type="NCBI Taxonomy" id="13221"/>
    <lineage>
        <taxon>Eukaryota</taxon>
        <taxon>Haptista</taxon>
        <taxon>Haptophyta</taxon>
        <taxon>Prymnesiophyceae</taxon>
        <taxon>Isochrysidales</taxon>
        <taxon>Isochrysidaceae</taxon>
        <taxon>Chrysotila</taxon>
    </lineage>
</organism>
<proteinExistence type="predicted"/>
<dbReference type="EMBL" id="HBIZ01066916">
    <property type="protein sequence ID" value="CAE0788274.1"/>
    <property type="molecule type" value="Transcribed_RNA"/>
</dbReference>
<protein>
    <submittedName>
        <fullName evidence="2">Uncharacterized protein</fullName>
    </submittedName>
</protein>
<accession>A0A7S4C737</accession>
<name>A0A7S4C737_CHRCT</name>
<evidence type="ECO:0000313" key="2">
    <source>
        <dbReference type="EMBL" id="CAE0788274.1"/>
    </source>
</evidence>
<feature type="region of interest" description="Disordered" evidence="1">
    <location>
        <begin position="112"/>
        <end position="135"/>
    </location>
</feature>
<dbReference type="AlphaFoldDB" id="A0A7S4C737"/>